<dbReference type="Pfam" id="PF01739">
    <property type="entry name" value="CheR"/>
    <property type="match status" value="1"/>
</dbReference>
<dbReference type="KEGG" id="spsw:Sps_00246"/>
<evidence type="ECO:0000256" key="6">
    <source>
        <dbReference type="PIRSR" id="PIRSR000410-1"/>
    </source>
</evidence>
<keyword evidence="4 5" id="KW-0949">S-adenosyl-L-methionine</keyword>
<feature type="binding site" evidence="6">
    <location>
        <begin position="241"/>
        <end position="242"/>
    </location>
    <ligand>
        <name>S-adenosyl-L-methionine</name>
        <dbReference type="ChEBI" id="CHEBI:59789"/>
    </ligand>
</feature>
<evidence type="ECO:0000259" key="7">
    <source>
        <dbReference type="PROSITE" id="PS50123"/>
    </source>
</evidence>
<dbReference type="SUPFAM" id="SSF47757">
    <property type="entry name" value="Chemotaxis receptor methyltransferase CheR, N-terminal domain"/>
    <property type="match status" value="1"/>
</dbReference>
<dbReference type="InterPro" id="IPR022642">
    <property type="entry name" value="CheR_C"/>
</dbReference>
<reference evidence="8 9" key="1">
    <citation type="submission" date="2016-03" db="EMBL/GenBank/DDBJ databases">
        <title>Complete genome sequence of Shewanella psychrophila WP2, a deep sea bacterium isolated from west Pacific sediment.</title>
        <authorList>
            <person name="Xu G."/>
            <person name="Jian H."/>
        </authorList>
    </citation>
    <scope>NUCLEOTIDE SEQUENCE [LARGE SCALE GENOMIC DNA]</scope>
    <source>
        <strain evidence="8 9">WP2</strain>
    </source>
</reference>
<dbReference type="InterPro" id="IPR000780">
    <property type="entry name" value="CheR_MeTrfase"/>
</dbReference>
<feature type="binding site" evidence="6">
    <location>
        <position position="109"/>
    </location>
    <ligand>
        <name>S-adenosyl-L-methionine</name>
        <dbReference type="ChEBI" id="CHEBI:59789"/>
    </ligand>
</feature>
<feature type="binding site" evidence="6">
    <location>
        <position position="103"/>
    </location>
    <ligand>
        <name>S-adenosyl-L-methionine</name>
        <dbReference type="ChEBI" id="CHEBI:59789"/>
    </ligand>
</feature>
<dbReference type="EC" id="2.1.1.80" evidence="5"/>
<dbReference type="PANTHER" id="PTHR24422">
    <property type="entry name" value="CHEMOTAXIS PROTEIN METHYLTRANSFERASE"/>
    <property type="match status" value="1"/>
</dbReference>
<evidence type="ECO:0000256" key="3">
    <source>
        <dbReference type="ARBA" id="ARBA00022679"/>
    </source>
</evidence>
<evidence type="ECO:0000256" key="2">
    <source>
        <dbReference type="ARBA" id="ARBA00022603"/>
    </source>
</evidence>
<feature type="binding site" evidence="6">
    <location>
        <begin position="224"/>
        <end position="225"/>
    </location>
    <ligand>
        <name>S-adenosyl-L-methionine</name>
        <dbReference type="ChEBI" id="CHEBI:59789"/>
    </ligand>
</feature>
<protein>
    <recommendedName>
        <fullName evidence="5">Chemotaxis protein methyltransferase</fullName>
        <ecNumber evidence="5">2.1.1.80</ecNumber>
    </recommendedName>
</protein>
<dbReference type="InterPro" id="IPR029063">
    <property type="entry name" value="SAM-dependent_MTases_sf"/>
</dbReference>
<dbReference type="PIRSF" id="PIRSF000410">
    <property type="entry name" value="CheR"/>
    <property type="match status" value="1"/>
</dbReference>
<dbReference type="EMBL" id="CP014782">
    <property type="protein sequence ID" value="AQS35466.1"/>
    <property type="molecule type" value="Genomic_DNA"/>
</dbReference>
<evidence type="ECO:0000256" key="1">
    <source>
        <dbReference type="ARBA" id="ARBA00001541"/>
    </source>
</evidence>
<gene>
    <name evidence="8" type="ORF">Sps_00246</name>
</gene>
<dbReference type="Gene3D" id="1.10.155.10">
    <property type="entry name" value="Chemotaxis receptor methyltransferase CheR, N-terminal domain"/>
    <property type="match status" value="1"/>
</dbReference>
<evidence type="ECO:0000313" key="9">
    <source>
        <dbReference type="Proteomes" id="UP000189545"/>
    </source>
</evidence>
<dbReference type="SMART" id="SM00138">
    <property type="entry name" value="MeTrc"/>
    <property type="match status" value="1"/>
</dbReference>
<dbReference type="PRINTS" id="PR00996">
    <property type="entry name" value="CHERMTFRASE"/>
</dbReference>
<feature type="binding site" evidence="6">
    <location>
        <position position="170"/>
    </location>
    <ligand>
        <name>S-adenosyl-L-methionine</name>
        <dbReference type="ChEBI" id="CHEBI:59789"/>
    </ligand>
</feature>
<dbReference type="AlphaFoldDB" id="A0A1S6HIW3"/>
<dbReference type="InterPro" id="IPR026024">
    <property type="entry name" value="Chemotaxis_MeTrfase_CheR"/>
</dbReference>
<name>A0A1S6HIW3_9GAMM</name>
<dbReference type="GO" id="GO:0032259">
    <property type="term" value="P:methylation"/>
    <property type="evidence" value="ECO:0007669"/>
    <property type="project" value="UniProtKB-KW"/>
</dbReference>
<dbReference type="CDD" id="cd02440">
    <property type="entry name" value="AdoMet_MTases"/>
    <property type="match status" value="1"/>
</dbReference>
<evidence type="ECO:0000256" key="4">
    <source>
        <dbReference type="ARBA" id="ARBA00022691"/>
    </source>
</evidence>
<feature type="domain" description="CheR-type methyltransferase" evidence="7">
    <location>
        <begin position="28"/>
        <end position="297"/>
    </location>
</feature>
<dbReference type="InterPro" id="IPR022641">
    <property type="entry name" value="CheR_N"/>
</dbReference>
<evidence type="ECO:0000256" key="5">
    <source>
        <dbReference type="PIRNR" id="PIRNR000410"/>
    </source>
</evidence>
<dbReference type="SUPFAM" id="SSF53335">
    <property type="entry name" value="S-adenosyl-L-methionine-dependent methyltransferases"/>
    <property type="match status" value="1"/>
</dbReference>
<dbReference type="GO" id="GO:0008983">
    <property type="term" value="F:protein-glutamate O-methyltransferase activity"/>
    <property type="evidence" value="ECO:0007669"/>
    <property type="project" value="UniProtKB-EC"/>
</dbReference>
<accession>A0A1S6HIW3</accession>
<feature type="binding site" evidence="6">
    <location>
        <position position="145"/>
    </location>
    <ligand>
        <name>S-adenosyl-L-methionine</name>
        <dbReference type="ChEBI" id="CHEBI:59789"/>
    </ligand>
</feature>
<comment type="function">
    <text evidence="5">Methylation of the membrane-bound methyl-accepting chemotaxis proteins (MCP) to form gamma-glutamyl methyl ester residues in MCP.</text>
</comment>
<feature type="binding site" evidence="6">
    <location>
        <position position="105"/>
    </location>
    <ligand>
        <name>S-adenosyl-L-methionine</name>
        <dbReference type="ChEBI" id="CHEBI:59789"/>
    </ligand>
</feature>
<proteinExistence type="predicted"/>
<dbReference type="Proteomes" id="UP000189545">
    <property type="component" value="Chromosome"/>
</dbReference>
<keyword evidence="9" id="KW-1185">Reference proteome</keyword>
<dbReference type="PROSITE" id="PS50123">
    <property type="entry name" value="CHER"/>
    <property type="match status" value="1"/>
</dbReference>
<dbReference type="Gene3D" id="3.40.50.150">
    <property type="entry name" value="Vaccinia Virus protein VP39"/>
    <property type="match status" value="1"/>
</dbReference>
<dbReference type="InterPro" id="IPR050903">
    <property type="entry name" value="Bact_Chemotaxis_MeTrfase"/>
</dbReference>
<comment type="catalytic activity">
    <reaction evidence="1 5">
        <text>L-glutamyl-[protein] + S-adenosyl-L-methionine = [protein]-L-glutamate 5-O-methyl ester + S-adenosyl-L-homocysteine</text>
        <dbReference type="Rhea" id="RHEA:24452"/>
        <dbReference type="Rhea" id="RHEA-COMP:10208"/>
        <dbReference type="Rhea" id="RHEA-COMP:10311"/>
        <dbReference type="ChEBI" id="CHEBI:29973"/>
        <dbReference type="ChEBI" id="CHEBI:57856"/>
        <dbReference type="ChEBI" id="CHEBI:59789"/>
        <dbReference type="ChEBI" id="CHEBI:82795"/>
        <dbReference type="EC" id="2.1.1.80"/>
    </reaction>
</comment>
<evidence type="ECO:0000313" key="8">
    <source>
        <dbReference type="EMBL" id="AQS35466.1"/>
    </source>
</evidence>
<dbReference type="Pfam" id="PF03705">
    <property type="entry name" value="CheR_N"/>
    <property type="match status" value="1"/>
</dbReference>
<sequence length="312" mass="36112">MQGLSMSYIGSLFITNDFRTEVSALEIIDEKEFSMTKQNFDFIQSLAYEETGIVLPERKKHMVYSRLSRRLRHLGLKNFNQYCEHVQSEPSELMNFVNALTTNLTAFFREEHHFDYLDKEIAPLWRRRRNKRLRVWSSACSTGEEPYSIAMTLADHFAGAEWDLKILATDLDTNVLNKAAKGCYSEESITGLPDRYREKYIKMTPNGIQMKPSIQKNIHFKQLNLLQKWPMTGPFDVIFCRNVLIYFDNETKAKIIAKFRKLLAPDGLLFIGHSETLTNLSDEFELIGQTIYQPLQGGHAKVHGERKKALTG</sequence>
<keyword evidence="2 5" id="KW-0489">Methyltransferase</keyword>
<dbReference type="PANTHER" id="PTHR24422:SF19">
    <property type="entry name" value="CHEMOTAXIS PROTEIN METHYLTRANSFERASE"/>
    <property type="match status" value="1"/>
</dbReference>
<dbReference type="InterPro" id="IPR036804">
    <property type="entry name" value="CheR_N_sf"/>
</dbReference>
<keyword evidence="3 5" id="KW-0808">Transferase</keyword>
<dbReference type="STRING" id="225848.Sps_00246"/>
<organism evidence="8 9">
    <name type="scientific">Shewanella psychrophila</name>
    <dbReference type="NCBI Taxonomy" id="225848"/>
    <lineage>
        <taxon>Bacteria</taxon>
        <taxon>Pseudomonadati</taxon>
        <taxon>Pseudomonadota</taxon>
        <taxon>Gammaproteobacteria</taxon>
        <taxon>Alteromonadales</taxon>
        <taxon>Shewanellaceae</taxon>
        <taxon>Shewanella</taxon>
    </lineage>
</organism>